<gene>
    <name evidence="6" type="ORF">B4O97_07855</name>
</gene>
<dbReference type="InterPro" id="IPR016032">
    <property type="entry name" value="Sig_transdc_resp-reg_C-effctor"/>
</dbReference>
<dbReference type="InterPro" id="IPR000792">
    <property type="entry name" value="Tscrpt_reg_LuxR_C"/>
</dbReference>
<reference evidence="6 7" key="1">
    <citation type="submission" date="2017-03" db="EMBL/GenBank/DDBJ databases">
        <title>Draft Genome sequence of Marispirochaeta sp. strain JC444.</title>
        <authorList>
            <person name="Shivani Y."/>
            <person name="Subhash Y."/>
            <person name="Sasikala C."/>
            <person name="Ramana C."/>
        </authorList>
    </citation>
    <scope>NUCLEOTIDE SEQUENCE [LARGE SCALE GENOMIC DNA]</scope>
    <source>
        <strain evidence="6 7">JC444</strain>
    </source>
</reference>
<evidence type="ECO:0008006" key="8">
    <source>
        <dbReference type="Google" id="ProtNLM"/>
    </source>
</evidence>
<feature type="domain" description="Response regulatory" evidence="5">
    <location>
        <begin position="5"/>
        <end position="122"/>
    </location>
</feature>
<dbReference type="InterPro" id="IPR058245">
    <property type="entry name" value="NreC/VraR/RcsB-like_REC"/>
</dbReference>
<feature type="domain" description="HTH luxR-type" evidence="4">
    <location>
        <begin position="156"/>
        <end position="221"/>
    </location>
</feature>
<dbReference type="Proteomes" id="UP000192343">
    <property type="component" value="Unassembled WGS sequence"/>
</dbReference>
<dbReference type="OrthoDB" id="9779069at2"/>
<dbReference type="GO" id="GO:0006355">
    <property type="term" value="P:regulation of DNA-templated transcription"/>
    <property type="evidence" value="ECO:0007669"/>
    <property type="project" value="InterPro"/>
</dbReference>
<organism evidence="6 7">
    <name type="scientific">Marispirochaeta aestuarii</name>
    <dbReference type="NCBI Taxonomy" id="1963862"/>
    <lineage>
        <taxon>Bacteria</taxon>
        <taxon>Pseudomonadati</taxon>
        <taxon>Spirochaetota</taxon>
        <taxon>Spirochaetia</taxon>
        <taxon>Spirochaetales</taxon>
        <taxon>Spirochaetaceae</taxon>
        <taxon>Marispirochaeta</taxon>
    </lineage>
</organism>
<protein>
    <recommendedName>
        <fullName evidence="8">DNA-binding response regulator</fullName>
    </recommendedName>
</protein>
<dbReference type="AlphaFoldDB" id="A0A1Y1S0U0"/>
<accession>A0A1Y1S0U0</accession>
<evidence type="ECO:0000259" key="4">
    <source>
        <dbReference type="PROSITE" id="PS50043"/>
    </source>
</evidence>
<keyword evidence="1 3" id="KW-0597">Phosphoprotein</keyword>
<name>A0A1Y1S0U0_9SPIO</name>
<comment type="caution">
    <text evidence="6">The sequence shown here is derived from an EMBL/GenBank/DDBJ whole genome shotgun (WGS) entry which is preliminary data.</text>
</comment>
<evidence type="ECO:0000256" key="3">
    <source>
        <dbReference type="PROSITE-ProRule" id="PRU00169"/>
    </source>
</evidence>
<dbReference type="RefSeq" id="WP_083049799.1">
    <property type="nucleotide sequence ID" value="NZ_MWQY01000007.1"/>
</dbReference>
<evidence type="ECO:0000259" key="5">
    <source>
        <dbReference type="PROSITE" id="PS50110"/>
    </source>
</evidence>
<evidence type="ECO:0000256" key="2">
    <source>
        <dbReference type="ARBA" id="ARBA00023125"/>
    </source>
</evidence>
<dbReference type="PROSITE" id="PS50110">
    <property type="entry name" value="RESPONSE_REGULATORY"/>
    <property type="match status" value="1"/>
</dbReference>
<feature type="modified residue" description="4-aspartylphosphate" evidence="3">
    <location>
        <position position="57"/>
    </location>
</feature>
<dbReference type="Gene3D" id="3.40.50.2300">
    <property type="match status" value="1"/>
</dbReference>
<dbReference type="CDD" id="cd06170">
    <property type="entry name" value="LuxR_C_like"/>
    <property type="match status" value="1"/>
</dbReference>
<dbReference type="InterPro" id="IPR039420">
    <property type="entry name" value="WalR-like"/>
</dbReference>
<dbReference type="CDD" id="cd17535">
    <property type="entry name" value="REC_NarL-like"/>
    <property type="match status" value="1"/>
</dbReference>
<evidence type="ECO:0000313" key="6">
    <source>
        <dbReference type="EMBL" id="ORC35974.1"/>
    </source>
</evidence>
<dbReference type="SMART" id="SM00421">
    <property type="entry name" value="HTH_LUXR"/>
    <property type="match status" value="1"/>
</dbReference>
<dbReference type="PRINTS" id="PR00038">
    <property type="entry name" value="HTHLUXR"/>
</dbReference>
<dbReference type="PROSITE" id="PS50043">
    <property type="entry name" value="HTH_LUXR_2"/>
    <property type="match status" value="1"/>
</dbReference>
<dbReference type="STRING" id="1963862.B4O97_07855"/>
<dbReference type="GO" id="GO:0003677">
    <property type="term" value="F:DNA binding"/>
    <property type="evidence" value="ECO:0007669"/>
    <property type="project" value="UniProtKB-KW"/>
</dbReference>
<dbReference type="EMBL" id="MWQY01000007">
    <property type="protein sequence ID" value="ORC35974.1"/>
    <property type="molecule type" value="Genomic_DNA"/>
</dbReference>
<dbReference type="SMART" id="SM00448">
    <property type="entry name" value="REC"/>
    <property type="match status" value="1"/>
</dbReference>
<dbReference type="GO" id="GO:0000160">
    <property type="term" value="P:phosphorelay signal transduction system"/>
    <property type="evidence" value="ECO:0007669"/>
    <property type="project" value="InterPro"/>
</dbReference>
<dbReference type="Pfam" id="PF00196">
    <property type="entry name" value="GerE"/>
    <property type="match status" value="1"/>
</dbReference>
<evidence type="ECO:0000313" key="7">
    <source>
        <dbReference type="Proteomes" id="UP000192343"/>
    </source>
</evidence>
<dbReference type="InterPro" id="IPR001789">
    <property type="entry name" value="Sig_transdc_resp-reg_receiver"/>
</dbReference>
<proteinExistence type="predicted"/>
<keyword evidence="2" id="KW-0238">DNA-binding</keyword>
<dbReference type="SUPFAM" id="SSF52172">
    <property type="entry name" value="CheY-like"/>
    <property type="match status" value="1"/>
</dbReference>
<dbReference type="SUPFAM" id="SSF46894">
    <property type="entry name" value="C-terminal effector domain of the bipartite response regulators"/>
    <property type="match status" value="1"/>
</dbReference>
<dbReference type="Pfam" id="PF00072">
    <property type="entry name" value="Response_reg"/>
    <property type="match status" value="1"/>
</dbReference>
<dbReference type="PANTHER" id="PTHR43214:SF43">
    <property type="entry name" value="TWO-COMPONENT RESPONSE REGULATOR"/>
    <property type="match status" value="1"/>
</dbReference>
<dbReference type="InterPro" id="IPR011006">
    <property type="entry name" value="CheY-like_superfamily"/>
</dbReference>
<keyword evidence="7" id="KW-1185">Reference proteome</keyword>
<dbReference type="PANTHER" id="PTHR43214">
    <property type="entry name" value="TWO-COMPONENT RESPONSE REGULATOR"/>
    <property type="match status" value="1"/>
</dbReference>
<sequence length="230" mass="25679">MDSIRVLMVDDQLLFVESLKAVIETRADDISIVGIASDGNEAITMAEHFRPDVILMDVRMPSLDGVKATRIIHERFPDIQVMMLTTFDDDEYVCEALSCGAVGYLLKDIPPSEVIASIRAVKEGSVLISASVASKIIRIISSSHIKEEHEKNSEKLPDELKDLSHREREVLVLLSKGLNNKEIADRLFLAEQSVKNLVSVIYSKIGTHSRLEAMRIVMKTNLFDSDPDND</sequence>
<evidence type="ECO:0000256" key="1">
    <source>
        <dbReference type="ARBA" id="ARBA00022553"/>
    </source>
</evidence>